<dbReference type="Proteomes" id="UP000229090">
    <property type="component" value="Segment"/>
</dbReference>
<organism evidence="1 2">
    <name type="scientific">Mycobacterium phage Kumao</name>
    <dbReference type="NCBI Taxonomy" id="2041344"/>
    <lineage>
        <taxon>Viruses</taxon>
        <taxon>Duplodnaviria</taxon>
        <taxon>Heunggongvirae</taxon>
        <taxon>Uroviricota</taxon>
        <taxon>Caudoviricetes</taxon>
        <taxon>Vilmaviridae</taxon>
        <taxon>Kumaovirus</taxon>
        <taxon>Kumaovirus kumao</taxon>
    </lineage>
</organism>
<dbReference type="KEGG" id="vg:63210109"/>
<name>A0A2D1GPJ9_9CAUD</name>
<keyword evidence="2" id="KW-1185">Reference proteome</keyword>
<gene>
    <name evidence="1" type="primary">6</name>
    <name evidence="1" type="ORF">SEA_KUMAO_6</name>
</gene>
<dbReference type="EMBL" id="MG009575">
    <property type="protein sequence ID" value="ATN93969.1"/>
    <property type="molecule type" value="Genomic_DNA"/>
</dbReference>
<proteinExistence type="predicted"/>
<dbReference type="RefSeq" id="YP_010013496.1">
    <property type="nucleotide sequence ID" value="NC_053512.1"/>
</dbReference>
<protein>
    <submittedName>
        <fullName evidence="1">Uncharacterized protein</fullName>
    </submittedName>
</protein>
<evidence type="ECO:0000313" key="2">
    <source>
        <dbReference type="Proteomes" id="UP000229090"/>
    </source>
</evidence>
<sequence length="102" mass="11646">MKLSAMSTEYLHQHLQAVRDDEESKYPVGTILKLLPHRDDAFVIKVAGICDGYGAKSREETSRSCWVTIFRDFSGDARCTLNEVRQAWPIHDLSIIHMPVDK</sequence>
<evidence type="ECO:0000313" key="1">
    <source>
        <dbReference type="EMBL" id="ATN93969.1"/>
    </source>
</evidence>
<reference evidence="2" key="1">
    <citation type="submission" date="2017-09" db="EMBL/GenBank/DDBJ databases">
        <authorList>
            <person name="Ehlers B."/>
            <person name="Leendertz F.H."/>
        </authorList>
    </citation>
    <scope>NUCLEOTIDE SEQUENCE [LARGE SCALE GENOMIC DNA]</scope>
</reference>
<dbReference type="GeneID" id="63210109"/>
<accession>A0A2D1GPJ9</accession>